<dbReference type="STRING" id="1429867.A0A0G4P0Q1"/>
<dbReference type="PROSITE" id="PS00463">
    <property type="entry name" value="ZN2_CY6_FUNGAL_1"/>
    <property type="match status" value="1"/>
</dbReference>
<evidence type="ECO:0000313" key="9">
    <source>
        <dbReference type="Proteomes" id="UP000053732"/>
    </source>
</evidence>
<dbReference type="GO" id="GO:0003677">
    <property type="term" value="F:DNA binding"/>
    <property type="evidence" value="ECO:0007669"/>
    <property type="project" value="UniProtKB-KW"/>
</dbReference>
<dbReference type="SMART" id="SM00066">
    <property type="entry name" value="GAL4"/>
    <property type="match status" value="1"/>
</dbReference>
<dbReference type="InterPro" id="IPR007219">
    <property type="entry name" value="XnlR_reg_dom"/>
</dbReference>
<keyword evidence="2" id="KW-0805">Transcription regulation</keyword>
<feature type="region of interest" description="Disordered" evidence="6">
    <location>
        <begin position="638"/>
        <end position="658"/>
    </location>
</feature>
<feature type="domain" description="Zn(2)-C6 fungal-type" evidence="7">
    <location>
        <begin position="17"/>
        <end position="47"/>
    </location>
</feature>
<protein>
    <submittedName>
        <fullName evidence="8">Fungal transcriptional regulatory protein, N-terminal</fullName>
    </submittedName>
</protein>
<gene>
    <name evidence="8" type="ORF">PCAMFM013_S003g000683</name>
</gene>
<evidence type="ECO:0000259" key="7">
    <source>
        <dbReference type="PROSITE" id="PS50048"/>
    </source>
</evidence>
<dbReference type="Pfam" id="PF04082">
    <property type="entry name" value="Fungal_trans"/>
    <property type="match status" value="1"/>
</dbReference>
<organism evidence="8 9">
    <name type="scientific">Penicillium camemberti (strain FM 013)</name>
    <dbReference type="NCBI Taxonomy" id="1429867"/>
    <lineage>
        <taxon>Eukaryota</taxon>
        <taxon>Fungi</taxon>
        <taxon>Dikarya</taxon>
        <taxon>Ascomycota</taxon>
        <taxon>Pezizomycotina</taxon>
        <taxon>Eurotiomycetes</taxon>
        <taxon>Eurotiomycetidae</taxon>
        <taxon>Eurotiales</taxon>
        <taxon>Aspergillaceae</taxon>
        <taxon>Penicillium</taxon>
    </lineage>
</organism>
<keyword evidence="9" id="KW-1185">Reference proteome</keyword>
<reference evidence="8 9" key="1">
    <citation type="journal article" date="2014" name="Nat. Commun.">
        <title>Multiple recent horizontal transfers of a large genomic region in cheese making fungi.</title>
        <authorList>
            <person name="Cheeseman K."/>
            <person name="Ropars J."/>
            <person name="Renault P."/>
            <person name="Dupont J."/>
            <person name="Gouzy J."/>
            <person name="Branca A."/>
            <person name="Abraham A.L."/>
            <person name="Ceppi M."/>
            <person name="Conseiller E."/>
            <person name="Debuchy R."/>
            <person name="Malagnac F."/>
            <person name="Goarin A."/>
            <person name="Silar P."/>
            <person name="Lacoste S."/>
            <person name="Sallet E."/>
            <person name="Bensimon A."/>
            <person name="Giraud T."/>
            <person name="Brygoo Y."/>
        </authorList>
    </citation>
    <scope>NUCLEOTIDE SEQUENCE [LARGE SCALE GENOMIC DNA]</scope>
    <source>
        <strain evidence="9">FM 013</strain>
    </source>
</reference>
<dbReference type="Pfam" id="PF00172">
    <property type="entry name" value="Zn_clus"/>
    <property type="match status" value="1"/>
</dbReference>
<keyword evidence="3" id="KW-0238">DNA-binding</keyword>
<evidence type="ECO:0000313" key="8">
    <source>
        <dbReference type="EMBL" id="CRL19891.1"/>
    </source>
</evidence>
<evidence type="ECO:0000256" key="6">
    <source>
        <dbReference type="SAM" id="MobiDB-lite"/>
    </source>
</evidence>
<sequence>MQLAGQIRTSRKRAWRACQRCHGRKVRCDGVVNGFPCTNCRLDHYDCAPWAGPRNGALVKQSERSTLDDEGAQTVRHLQHNFKKPRYRRSRNESNTQLNRGDVLSSISLPFSFYPFIKATRLRQLNPTQVAFLESQGCLHLPTKSVTDMFVHNYFLYVHPFLPLLNEAKFWQEYRLFSVDRDGDGISILLFHTMLFAASCFIPVEAAQRCGYDSLISLRDALYLKSKLLYESDIEDDPLTICQASLLLSHYISDLEPLANSKWLRIAIKHAKLDHINRYHYLAKKHMPKMKRVWWCCLIRDRIISLGMRCPIQILPQDFDLKQHGLTLEDLKDEISNSEAYKPDTKSALGQVLAGLCQFVVAVTDLTLTLYPVAKVSASKENHQNTAMEELERARLLLLNWELDWMGQIDSRGFYSHPSIALYTNLIGIYHHSARISLCNRMCLLTDETDMERFGRCQSELVTSVTSITNNVEQLLTNRVADRLPISAVAYTMLPQILLSVQSQLSTPEDKIQQETILVLLTEVNRQYSMRYYTGRVLSLIWGALWLCQELTSSSVNTAREDKRFGTKYLPHVFQLRPREYMQLLRYVDESMTLTQDAIEANSISFRASHTPSPSDLPVSSTPEFDVSVGVSDTVRMEPMDNLRSGPRTELSQSSPRAEGLFTSHLDAVEHSCDETQVFQDLVNYLPLLGE</sequence>
<keyword evidence="1" id="KW-0479">Metal-binding</keyword>
<dbReference type="InterPro" id="IPR052761">
    <property type="entry name" value="Fungal_Detox/Toxin_TFs"/>
</dbReference>
<dbReference type="PANTHER" id="PTHR47425:SF2">
    <property type="entry name" value="FARB-RELATED"/>
    <property type="match status" value="1"/>
</dbReference>
<evidence type="ECO:0000256" key="4">
    <source>
        <dbReference type="ARBA" id="ARBA00023163"/>
    </source>
</evidence>
<dbReference type="GO" id="GO:0006351">
    <property type="term" value="P:DNA-templated transcription"/>
    <property type="evidence" value="ECO:0007669"/>
    <property type="project" value="InterPro"/>
</dbReference>
<proteinExistence type="predicted"/>
<dbReference type="SUPFAM" id="SSF57701">
    <property type="entry name" value="Zn2/Cys6 DNA-binding domain"/>
    <property type="match status" value="1"/>
</dbReference>
<dbReference type="GO" id="GO:0008270">
    <property type="term" value="F:zinc ion binding"/>
    <property type="evidence" value="ECO:0007669"/>
    <property type="project" value="InterPro"/>
</dbReference>
<evidence type="ECO:0000256" key="3">
    <source>
        <dbReference type="ARBA" id="ARBA00023125"/>
    </source>
</evidence>
<dbReference type="EMBL" id="HG793136">
    <property type="protein sequence ID" value="CRL19891.1"/>
    <property type="molecule type" value="Genomic_DNA"/>
</dbReference>
<dbReference type="CDD" id="cd12148">
    <property type="entry name" value="fungal_TF_MHR"/>
    <property type="match status" value="1"/>
</dbReference>
<dbReference type="CDD" id="cd00067">
    <property type="entry name" value="GAL4"/>
    <property type="match status" value="1"/>
</dbReference>
<dbReference type="InterPro" id="IPR036864">
    <property type="entry name" value="Zn2-C6_fun-type_DNA-bd_sf"/>
</dbReference>
<dbReference type="PANTHER" id="PTHR47425">
    <property type="entry name" value="FARB-RELATED"/>
    <property type="match status" value="1"/>
</dbReference>
<accession>A0A0G4P0Q1</accession>
<dbReference type="Proteomes" id="UP000053732">
    <property type="component" value="Unassembled WGS sequence"/>
</dbReference>
<name>A0A0G4P0Q1_PENC3</name>
<dbReference type="AlphaFoldDB" id="A0A0G4P0Q1"/>
<dbReference type="InterPro" id="IPR001138">
    <property type="entry name" value="Zn2Cys6_DnaBD"/>
</dbReference>
<evidence type="ECO:0000256" key="2">
    <source>
        <dbReference type="ARBA" id="ARBA00023015"/>
    </source>
</evidence>
<keyword evidence="5" id="KW-0539">Nucleus</keyword>
<dbReference type="PROSITE" id="PS50048">
    <property type="entry name" value="ZN2_CY6_FUNGAL_2"/>
    <property type="match status" value="1"/>
</dbReference>
<evidence type="ECO:0000256" key="5">
    <source>
        <dbReference type="ARBA" id="ARBA00023242"/>
    </source>
</evidence>
<keyword evidence="4" id="KW-0804">Transcription</keyword>
<dbReference type="GO" id="GO:0000981">
    <property type="term" value="F:DNA-binding transcription factor activity, RNA polymerase II-specific"/>
    <property type="evidence" value="ECO:0007669"/>
    <property type="project" value="InterPro"/>
</dbReference>
<evidence type="ECO:0000256" key="1">
    <source>
        <dbReference type="ARBA" id="ARBA00022723"/>
    </source>
</evidence>
<dbReference type="Gene3D" id="4.10.240.10">
    <property type="entry name" value="Zn(2)-C6 fungal-type DNA-binding domain"/>
    <property type="match status" value="1"/>
</dbReference>